<dbReference type="EMBL" id="JACVVK020000245">
    <property type="protein sequence ID" value="KAK7482408.1"/>
    <property type="molecule type" value="Genomic_DNA"/>
</dbReference>
<protein>
    <submittedName>
        <fullName evidence="1">Uncharacterized protein</fullName>
    </submittedName>
</protein>
<feature type="non-terminal residue" evidence="1">
    <location>
        <position position="66"/>
    </location>
</feature>
<evidence type="ECO:0000313" key="2">
    <source>
        <dbReference type="Proteomes" id="UP001519460"/>
    </source>
</evidence>
<accession>A0ABD0K6B8</accession>
<dbReference type="AlphaFoldDB" id="A0ABD0K6B8"/>
<keyword evidence="2" id="KW-1185">Reference proteome</keyword>
<name>A0ABD0K6B8_9CAEN</name>
<organism evidence="1 2">
    <name type="scientific">Batillaria attramentaria</name>
    <dbReference type="NCBI Taxonomy" id="370345"/>
    <lineage>
        <taxon>Eukaryota</taxon>
        <taxon>Metazoa</taxon>
        <taxon>Spiralia</taxon>
        <taxon>Lophotrochozoa</taxon>
        <taxon>Mollusca</taxon>
        <taxon>Gastropoda</taxon>
        <taxon>Caenogastropoda</taxon>
        <taxon>Sorbeoconcha</taxon>
        <taxon>Cerithioidea</taxon>
        <taxon>Batillariidae</taxon>
        <taxon>Batillaria</taxon>
    </lineage>
</organism>
<dbReference type="Proteomes" id="UP001519460">
    <property type="component" value="Unassembled WGS sequence"/>
</dbReference>
<reference evidence="1 2" key="1">
    <citation type="journal article" date="2023" name="Sci. Data">
        <title>Genome assembly of the Korean intertidal mud-creeper Batillaria attramentaria.</title>
        <authorList>
            <person name="Patra A.K."/>
            <person name="Ho P.T."/>
            <person name="Jun S."/>
            <person name="Lee S.J."/>
            <person name="Kim Y."/>
            <person name="Won Y.J."/>
        </authorList>
    </citation>
    <scope>NUCLEOTIDE SEQUENCE [LARGE SCALE GENOMIC DNA]</scope>
    <source>
        <strain evidence="1">Wonlab-2016</strain>
    </source>
</reference>
<proteinExistence type="predicted"/>
<evidence type="ECO:0000313" key="1">
    <source>
        <dbReference type="EMBL" id="KAK7482408.1"/>
    </source>
</evidence>
<gene>
    <name evidence="1" type="ORF">BaRGS_00026330</name>
</gene>
<sequence>MDKRAWQRINILPIFPACRRLIRGTLKHLRGGIAEDIQTRMSLCVPFRAESERHFAFDSRLVVVYS</sequence>
<comment type="caution">
    <text evidence="1">The sequence shown here is derived from an EMBL/GenBank/DDBJ whole genome shotgun (WGS) entry which is preliminary data.</text>
</comment>